<dbReference type="GO" id="GO:0016787">
    <property type="term" value="F:hydrolase activity"/>
    <property type="evidence" value="ECO:0007669"/>
    <property type="project" value="UniProtKB-KW"/>
</dbReference>
<feature type="compositionally biased region" description="Basic and acidic residues" evidence="9">
    <location>
        <begin position="466"/>
        <end position="483"/>
    </location>
</feature>
<dbReference type="PROSITE" id="PS00690">
    <property type="entry name" value="DEAH_ATP_HELICASE"/>
    <property type="match status" value="1"/>
</dbReference>
<dbReference type="InterPro" id="IPR027417">
    <property type="entry name" value="P-loop_NTPase"/>
</dbReference>
<evidence type="ECO:0000256" key="2">
    <source>
        <dbReference type="ARBA" id="ARBA00022741"/>
    </source>
</evidence>
<feature type="region of interest" description="Disordered" evidence="9">
    <location>
        <begin position="364"/>
        <end position="392"/>
    </location>
</feature>
<keyword evidence="5" id="KW-0238">DNA-binding</keyword>
<dbReference type="GO" id="GO:0005737">
    <property type="term" value="C:cytoplasm"/>
    <property type="evidence" value="ECO:0007669"/>
    <property type="project" value="TreeGrafter"/>
</dbReference>
<keyword evidence="8" id="KW-0175">Coiled coil</keyword>
<reference evidence="12 13" key="1">
    <citation type="submission" date="2020-07" db="EMBL/GenBank/DDBJ databases">
        <title>Comparative genomics of pyrophilous fungi reveals a link between fire events and developmental genes.</title>
        <authorList>
            <consortium name="DOE Joint Genome Institute"/>
            <person name="Steindorff A.S."/>
            <person name="Carver A."/>
            <person name="Calhoun S."/>
            <person name="Stillman K."/>
            <person name="Liu H."/>
            <person name="Lipzen A."/>
            <person name="Pangilinan J."/>
            <person name="Labutti K."/>
            <person name="Bruns T.D."/>
            <person name="Grigoriev I.V."/>
        </authorList>
    </citation>
    <scope>NUCLEOTIDE SEQUENCE [LARGE SCALE GENOMIC DNA]</scope>
    <source>
        <strain evidence="12 13">CBS 144469</strain>
    </source>
</reference>
<feature type="compositionally biased region" description="Acidic residues" evidence="9">
    <location>
        <begin position="374"/>
        <end position="389"/>
    </location>
</feature>
<evidence type="ECO:0000259" key="11">
    <source>
        <dbReference type="PROSITE" id="PS51194"/>
    </source>
</evidence>
<evidence type="ECO:0000259" key="10">
    <source>
        <dbReference type="PROSITE" id="PS51192"/>
    </source>
</evidence>
<dbReference type="InterPro" id="IPR014001">
    <property type="entry name" value="Helicase_ATP-bd"/>
</dbReference>
<dbReference type="OrthoDB" id="2499463at2759"/>
<dbReference type="Pfam" id="PF00271">
    <property type="entry name" value="Helicase_C"/>
    <property type="match status" value="1"/>
</dbReference>
<gene>
    <name evidence="12" type="ORF">DFP72DRAFT_810399</name>
</gene>
<accession>A0A8H6M912</accession>
<dbReference type="InterPro" id="IPR002464">
    <property type="entry name" value="DNA/RNA_helicase_DEAH_CS"/>
</dbReference>
<evidence type="ECO:0000256" key="6">
    <source>
        <dbReference type="ARBA" id="ARBA00034617"/>
    </source>
</evidence>
<dbReference type="InterPro" id="IPR011545">
    <property type="entry name" value="DEAD/DEAH_box_helicase_dom"/>
</dbReference>
<keyword evidence="2" id="KW-0547">Nucleotide-binding</keyword>
<proteinExistence type="inferred from homology"/>
<dbReference type="PANTHER" id="PTHR13710:SF154">
    <property type="entry name" value="RECQ HELICASE, PUTATIVE (AFU_ORTHOLOGUE AFUA_6G14720)-RELATED"/>
    <property type="match status" value="1"/>
</dbReference>
<feature type="compositionally biased region" description="Polar residues" evidence="9">
    <location>
        <begin position="453"/>
        <end position="465"/>
    </location>
</feature>
<dbReference type="PANTHER" id="PTHR13710">
    <property type="entry name" value="DNA HELICASE RECQ FAMILY MEMBER"/>
    <property type="match status" value="1"/>
</dbReference>
<dbReference type="GO" id="GO:0043138">
    <property type="term" value="F:3'-5' DNA helicase activity"/>
    <property type="evidence" value="ECO:0007669"/>
    <property type="project" value="UniProtKB-EC"/>
</dbReference>
<evidence type="ECO:0000313" key="13">
    <source>
        <dbReference type="Proteomes" id="UP000521943"/>
    </source>
</evidence>
<dbReference type="InterPro" id="IPR001650">
    <property type="entry name" value="Helicase_C-like"/>
</dbReference>
<protein>
    <recommendedName>
        <fullName evidence="7">DNA 3'-5' helicase</fullName>
        <ecNumber evidence="7">5.6.2.4</ecNumber>
    </recommendedName>
</protein>
<dbReference type="GO" id="GO:0005524">
    <property type="term" value="F:ATP binding"/>
    <property type="evidence" value="ECO:0007669"/>
    <property type="project" value="UniProtKB-KW"/>
</dbReference>
<dbReference type="PROSITE" id="PS51192">
    <property type="entry name" value="HELICASE_ATP_BIND_1"/>
    <property type="match status" value="1"/>
</dbReference>
<dbReference type="GO" id="GO:0005694">
    <property type="term" value="C:chromosome"/>
    <property type="evidence" value="ECO:0007669"/>
    <property type="project" value="TreeGrafter"/>
</dbReference>
<keyword evidence="13" id="KW-1185">Reference proteome</keyword>
<feature type="non-terminal residue" evidence="12">
    <location>
        <position position="1"/>
    </location>
</feature>
<dbReference type="Proteomes" id="UP000521943">
    <property type="component" value="Unassembled WGS sequence"/>
</dbReference>
<dbReference type="Pfam" id="PF00270">
    <property type="entry name" value="DEAD"/>
    <property type="match status" value="1"/>
</dbReference>
<evidence type="ECO:0000256" key="9">
    <source>
        <dbReference type="SAM" id="MobiDB-lite"/>
    </source>
</evidence>
<dbReference type="AlphaFoldDB" id="A0A8H6M912"/>
<sequence>SYSNLEKARKEKEKAGYVSRNVRNAMEETFFARSGKLPYPWQLDVAEALLLGLNAVVIAGTGSGKTLPFMLPLLKDKTTKAVIISPLKVLQEDQVARFKAIGISAAAVNGDTWSPKLKEVPFLSDAVIANDVAMIVVDEAHCISQWGGDFRKEYASLDKLRAFFPTHVPFLATSATLTPPALHDLQNQLDFELDSAFFLNLGNDRHNITLSVLVVKSPKNYDAIIPLLMIPGAIPQENLVSSQQLRKSIVFVNTVLSAQLCRHHLKNAIGVPALDVCIDVLHAQRTVQAKRRVMMQFREGTIRVLVATEAAGMGADIPDIEQVIQPGVPASLSIWVQRAGRAGRSPTIDARAILLVEPSVFQSIKQASGGDEDRSSEDEDGEGDSDGDSDMQFRKKVEPALREYLEAKGCRRDVVDVHFGNPPGRKDPLGHCCDNCNPPPRPSTPVREDDPNMPTNTPGTPSRQPNENRKRGMDEKPTKRQREHLKAAKEALVKWCLDTKWHLFSPSSYTAVAIFPDRLLNCLASNTTISQLKELEAACKTPWPLGSRLFDGALAVVAALDQIRTTQQEEKKRQKWLETELRIAAATSKKEQEKEERERLKRERKEAVDHALAQKAEEKRLALLSLGYSSFSSSPGPLTLSEPSAPETFTYEVCLLLSFIHSVC</sequence>
<dbReference type="GO" id="GO:0009378">
    <property type="term" value="F:four-way junction helicase activity"/>
    <property type="evidence" value="ECO:0007669"/>
    <property type="project" value="TreeGrafter"/>
</dbReference>
<evidence type="ECO:0000256" key="8">
    <source>
        <dbReference type="SAM" id="Coils"/>
    </source>
</evidence>
<dbReference type="SMART" id="SM00490">
    <property type="entry name" value="HELICc"/>
    <property type="match status" value="1"/>
</dbReference>
<name>A0A8H6M912_9AGAR</name>
<feature type="coiled-coil region" evidence="8">
    <location>
        <begin position="583"/>
        <end position="617"/>
    </location>
</feature>
<dbReference type="GO" id="GO:0000724">
    <property type="term" value="P:double-strand break repair via homologous recombination"/>
    <property type="evidence" value="ECO:0007669"/>
    <property type="project" value="TreeGrafter"/>
</dbReference>
<dbReference type="SMART" id="SM00487">
    <property type="entry name" value="DEXDc"/>
    <property type="match status" value="1"/>
</dbReference>
<dbReference type="GO" id="GO:0003677">
    <property type="term" value="F:DNA binding"/>
    <property type="evidence" value="ECO:0007669"/>
    <property type="project" value="UniProtKB-KW"/>
</dbReference>
<evidence type="ECO:0000256" key="1">
    <source>
        <dbReference type="ARBA" id="ARBA00005446"/>
    </source>
</evidence>
<keyword evidence="3 12" id="KW-0378">Hydrolase</keyword>
<feature type="region of interest" description="Disordered" evidence="9">
    <location>
        <begin position="440"/>
        <end position="483"/>
    </location>
</feature>
<organism evidence="12 13">
    <name type="scientific">Ephemerocybe angulata</name>
    <dbReference type="NCBI Taxonomy" id="980116"/>
    <lineage>
        <taxon>Eukaryota</taxon>
        <taxon>Fungi</taxon>
        <taxon>Dikarya</taxon>
        <taxon>Basidiomycota</taxon>
        <taxon>Agaricomycotina</taxon>
        <taxon>Agaricomycetes</taxon>
        <taxon>Agaricomycetidae</taxon>
        <taxon>Agaricales</taxon>
        <taxon>Agaricineae</taxon>
        <taxon>Psathyrellaceae</taxon>
        <taxon>Ephemerocybe</taxon>
    </lineage>
</organism>
<evidence type="ECO:0000256" key="5">
    <source>
        <dbReference type="ARBA" id="ARBA00023125"/>
    </source>
</evidence>
<evidence type="ECO:0000256" key="7">
    <source>
        <dbReference type="ARBA" id="ARBA00034808"/>
    </source>
</evidence>
<dbReference type="EMBL" id="JACGCI010000025">
    <property type="protein sequence ID" value="KAF6756531.1"/>
    <property type="molecule type" value="Genomic_DNA"/>
</dbReference>
<feature type="domain" description="Helicase C-terminal" evidence="11">
    <location>
        <begin position="233"/>
        <end position="418"/>
    </location>
</feature>
<evidence type="ECO:0000313" key="12">
    <source>
        <dbReference type="EMBL" id="KAF6756531.1"/>
    </source>
</evidence>
<dbReference type="PROSITE" id="PS51194">
    <property type="entry name" value="HELICASE_CTER"/>
    <property type="match status" value="1"/>
</dbReference>
<keyword evidence="4" id="KW-0067">ATP-binding</keyword>
<evidence type="ECO:0000256" key="3">
    <source>
        <dbReference type="ARBA" id="ARBA00022801"/>
    </source>
</evidence>
<comment type="caution">
    <text evidence="12">The sequence shown here is derived from an EMBL/GenBank/DDBJ whole genome shotgun (WGS) entry which is preliminary data.</text>
</comment>
<comment type="similarity">
    <text evidence="1">Belongs to the helicase family. RecQ subfamily.</text>
</comment>
<dbReference type="Gene3D" id="3.40.50.300">
    <property type="entry name" value="P-loop containing nucleotide triphosphate hydrolases"/>
    <property type="match status" value="3"/>
</dbReference>
<feature type="domain" description="Helicase ATP-binding" evidence="10">
    <location>
        <begin position="46"/>
        <end position="195"/>
    </location>
</feature>
<evidence type="ECO:0000256" key="4">
    <source>
        <dbReference type="ARBA" id="ARBA00022840"/>
    </source>
</evidence>
<dbReference type="EC" id="5.6.2.4" evidence="7"/>
<comment type="catalytic activity">
    <reaction evidence="6">
        <text>Couples ATP hydrolysis with the unwinding of duplex DNA by translocating in the 3'-5' direction.</text>
        <dbReference type="EC" id="5.6.2.4"/>
    </reaction>
</comment>
<dbReference type="SUPFAM" id="SSF52540">
    <property type="entry name" value="P-loop containing nucleoside triphosphate hydrolases"/>
    <property type="match status" value="1"/>
</dbReference>